<feature type="compositionally biased region" description="Low complexity" evidence="1">
    <location>
        <begin position="1253"/>
        <end position="1281"/>
    </location>
</feature>
<reference evidence="2 3" key="1">
    <citation type="journal article" date="2021" name="Elife">
        <title>Chloroplast acquisition without the gene transfer in kleptoplastic sea slugs, Plakobranchus ocellatus.</title>
        <authorList>
            <person name="Maeda T."/>
            <person name="Takahashi S."/>
            <person name="Yoshida T."/>
            <person name="Shimamura S."/>
            <person name="Takaki Y."/>
            <person name="Nagai Y."/>
            <person name="Toyoda A."/>
            <person name="Suzuki Y."/>
            <person name="Arimoto A."/>
            <person name="Ishii H."/>
            <person name="Satoh N."/>
            <person name="Nishiyama T."/>
            <person name="Hasebe M."/>
            <person name="Maruyama T."/>
            <person name="Minagawa J."/>
            <person name="Obokata J."/>
            <person name="Shigenobu S."/>
        </authorList>
    </citation>
    <scope>NUCLEOTIDE SEQUENCE [LARGE SCALE GENOMIC DNA]</scope>
</reference>
<feature type="compositionally biased region" description="Polar residues" evidence="1">
    <location>
        <begin position="248"/>
        <end position="267"/>
    </location>
</feature>
<feature type="compositionally biased region" description="Low complexity" evidence="1">
    <location>
        <begin position="200"/>
        <end position="209"/>
    </location>
</feature>
<feature type="region of interest" description="Disordered" evidence="1">
    <location>
        <begin position="789"/>
        <end position="821"/>
    </location>
</feature>
<comment type="caution">
    <text evidence="2">The sequence shown here is derived from an EMBL/GenBank/DDBJ whole genome shotgun (WGS) entry which is preliminary data.</text>
</comment>
<feature type="compositionally biased region" description="Acidic residues" evidence="1">
    <location>
        <begin position="269"/>
        <end position="282"/>
    </location>
</feature>
<feature type="compositionally biased region" description="Polar residues" evidence="1">
    <location>
        <begin position="890"/>
        <end position="907"/>
    </location>
</feature>
<dbReference type="InterPro" id="IPR033228">
    <property type="entry name" value="SZT2"/>
</dbReference>
<sequence>MQEEVISSLRHMFPISADTLTFVADYIHNVVTYQLKTAMYEVINMQFVFGSDQSLNMFIQEFERMILPGYKLTREGDYYFLIINKTYQMNYPHQYNQFSGDDQNGEVVVKEERSSSLPCIYPPIDPVKQGGSSQSSHSHTDEGHNQRPRSCSDGKFLNRPLSAGPGDSYQKDQKGSRSSLGDSRVKQRSDLGKLLDDSSVDPSLKKSSSFAGLQRPQVRSPVANGARSRHCSAPSGHGAAGGTGGGLSRQSTVPQSPSVISSRNSTADDGFDGDISDNEQDESGSVSDISTVYPELPDFWLLMQIHKDKTEVFFHSRDPIDSDSEIFKQHYALYSKAIDNIHTVCRRVNQALLLKELYKTKTCPSLLVPEADEDFAWSTIRSSSDRNYMDGSEEDEGEEGQQGYLAATMDLVPGFFACPVVWQRRFYLHPRLRSYVQRGAAPYGVLVLRNALNTFLVQNRSNMFVIEELDSGNVFYLRLKEIHATLEQIDADEASLSDSYPFNRQQSQLSKADSDTASLSSSIGRQSGRAEELVELTVHGIADVGVGITGGLMQMLQNKLDDALLDAICVMLSRNPLCKLKPDDVSFIQRPRAEPKKTLLLTIPGHCSSYLVALMYYLRQNLLQFLHTPNYVDSNPASQFQEYQNGNMTAIPSDKVYLYVRPQEGGGKGIACVSVNLVDGMGQEVKLLGCPNPIKNTIPGLVSPEDFDAFVHTAPHERSASDSRPGPTALIQFHIWGCGQIDFKLLSDRLQASVRHALCEIVMEYFMLTVPVCSVPRNLSDMYGAPMTSLPASPTKLPPEGHERRSAALVRKHSADPSRSMSSLFSSFVDMRQASNGGTNTEPTLAAGKFLDFNTVPEQPADQHSLPRTPMSAHSTGSNSRLTRAGKQGEATSSGSPDIRSLQSNISKYESGDKGTLHPVLGSLMEPWMSHCHSLGVPSVFKTKLHFQSKFSIDFVVKELQQSISSICTEVSLKTFKLLPSITFGQPNQGVPFTPCKSSERDIQMSRLLAGLTAGGGKVGFIGIARNMDQWHCTVQDHSDAVPSIPSTSLRAYRSSQKYMPQVPDTESKVPDSKKLKSYEKNFIPRQKFLLILCTDKQMTLLMYNFSSDLVLSIEKTATRLVQWHNARSHVLDSIIAQKMGLYHHFTFSDLQYTPTQNPFTQSSSEVDYLIRYHAPPRDYQRRSSSLSTKERDRNYQYSLQRMIPFDQTYKNPPQAKPLERMMCSSCHDPVSRHGLHTQDLRLYSKQDKQHQQQHQQHQQLQHQQPSLPPQQQQQQQSLSLTRKDVGEEKMPLSGIMDPAFQQGMHLSEVKKLITQEEERANLYRLYLGWFQTNWKATANHPILEEHLAQLKRAGRLFHFCATPLIFSASWRQAVVQKTMGRSSKADVGGDRLPQDLMSSSASLYSGHTVLHGNLAGGGGGTCASNVTTPATPDRNQRMRSRHSSGASNVSSKTQESAGIGGRKGSGQTDLGPGPAPAGSSKGTRSAGRAGETDGYDQEEMEEAWHLELRRSFMQEYQQYLVSELGFILLNVQPSEPKRSQSAWTTQMPQDALGSKVGTVNLHKTLTGGIIVMELSFRQEFFCVKMFAVDCSQLRVIVNQQMHLIFVDECDKYKDLIHVHSFAHDFHLRYVQQYLTQPDASTFFPSGFDLDNFLTDFRQIYPYPPSFARNCLQQDCVTLPDLPFPGHMLYDYMLKQMGFQGMNVVRMVCHRQRTLRDT</sequence>
<feature type="compositionally biased region" description="Gly residues" evidence="1">
    <location>
        <begin position="238"/>
        <end position="247"/>
    </location>
</feature>
<proteinExistence type="predicted"/>
<feature type="compositionally biased region" description="Polar residues" evidence="1">
    <location>
        <begin position="1444"/>
        <end position="1457"/>
    </location>
</feature>
<dbReference type="EMBL" id="BLXT01000801">
    <property type="protein sequence ID" value="GFN80126.1"/>
    <property type="molecule type" value="Genomic_DNA"/>
</dbReference>
<name>A0AAV3YCF6_9GAST</name>
<keyword evidence="3" id="KW-1185">Reference proteome</keyword>
<feature type="region of interest" description="Disordered" evidence="1">
    <location>
        <begin position="1245"/>
        <end position="1282"/>
    </location>
</feature>
<dbReference type="PANTHER" id="PTHR14918:SF3">
    <property type="entry name" value="KICSTOR COMPLEX PROTEIN SZT2"/>
    <property type="match status" value="1"/>
</dbReference>
<dbReference type="PANTHER" id="PTHR14918">
    <property type="entry name" value="KICSTOR COMPLEX PROTEIN SZT2"/>
    <property type="match status" value="1"/>
</dbReference>
<feature type="region of interest" description="Disordered" evidence="1">
    <location>
        <begin position="1422"/>
        <end position="1499"/>
    </location>
</feature>
<evidence type="ECO:0000313" key="2">
    <source>
        <dbReference type="EMBL" id="GFN80126.1"/>
    </source>
</evidence>
<evidence type="ECO:0000313" key="3">
    <source>
        <dbReference type="Proteomes" id="UP000735302"/>
    </source>
</evidence>
<feature type="non-terminal residue" evidence="2">
    <location>
        <position position="1718"/>
    </location>
</feature>
<feature type="region of interest" description="Disordered" evidence="1">
    <location>
        <begin position="117"/>
        <end position="288"/>
    </location>
</feature>
<evidence type="ECO:0000256" key="1">
    <source>
        <dbReference type="SAM" id="MobiDB-lite"/>
    </source>
</evidence>
<dbReference type="GO" id="GO:0005777">
    <property type="term" value="C:peroxisome"/>
    <property type="evidence" value="ECO:0007669"/>
    <property type="project" value="InterPro"/>
</dbReference>
<feature type="region of interest" description="Disordered" evidence="1">
    <location>
        <begin position="857"/>
        <end position="907"/>
    </location>
</feature>
<feature type="compositionally biased region" description="Polar residues" evidence="1">
    <location>
        <begin position="872"/>
        <end position="882"/>
    </location>
</feature>
<feature type="compositionally biased region" description="Basic and acidic residues" evidence="1">
    <location>
        <begin position="183"/>
        <end position="196"/>
    </location>
</feature>
<gene>
    <name evidence="2" type="ORF">PoB_000663200</name>
</gene>
<protein>
    <submittedName>
        <fullName evidence="2">Protein szt2</fullName>
    </submittedName>
</protein>
<accession>A0AAV3YCF6</accession>
<organism evidence="2 3">
    <name type="scientific">Plakobranchus ocellatus</name>
    <dbReference type="NCBI Taxonomy" id="259542"/>
    <lineage>
        <taxon>Eukaryota</taxon>
        <taxon>Metazoa</taxon>
        <taxon>Spiralia</taxon>
        <taxon>Lophotrochozoa</taxon>
        <taxon>Mollusca</taxon>
        <taxon>Gastropoda</taxon>
        <taxon>Heterobranchia</taxon>
        <taxon>Euthyneura</taxon>
        <taxon>Panpulmonata</taxon>
        <taxon>Sacoglossa</taxon>
        <taxon>Placobranchoidea</taxon>
        <taxon>Plakobranchidae</taxon>
        <taxon>Plakobranchus</taxon>
    </lineage>
</organism>
<dbReference type="Proteomes" id="UP000735302">
    <property type="component" value="Unassembled WGS sequence"/>
</dbReference>